<dbReference type="EMBL" id="AE016822">
    <property type="protein sequence ID" value="AAT89047.1"/>
    <property type="molecule type" value="Genomic_DNA"/>
</dbReference>
<keyword evidence="3" id="KW-1185">Reference proteome</keyword>
<protein>
    <submittedName>
        <fullName evidence="2">Uncharacterized protein</fullName>
    </submittedName>
</protein>
<accession>Q6AEZ8</accession>
<sequence length="242" mass="27165">MRFRRHEPVCAHPRTRFLWGCHVSEQARTLRRSRDDRLPSARLGALAEGLRPGCAAFGPIDRGQRPGQQLPAHHAEPEGERAGAESRDRAGRQILTAEHEPGHRTELRQHPGLDATRPETPRPSDREHIDRRRTAHDSGHRVLPRRVRLAEISDRKRADAARPSQRESPDDRFDRRELRVGQPPDLIQDAIGDRTLDARDKPAAGDEEPARRSGGRSVPCETGRHRVGPPGDRVGATPRCTT</sequence>
<feature type="compositionally biased region" description="Basic and acidic residues" evidence="1">
    <location>
        <begin position="148"/>
        <end position="179"/>
    </location>
</feature>
<dbReference type="HOGENOM" id="CLU_1146074_0_0_11"/>
<evidence type="ECO:0000256" key="1">
    <source>
        <dbReference type="SAM" id="MobiDB-lite"/>
    </source>
</evidence>
<dbReference type="AlphaFoldDB" id="Q6AEZ8"/>
<evidence type="ECO:0000313" key="3">
    <source>
        <dbReference type="Proteomes" id="UP000001306"/>
    </source>
</evidence>
<dbReference type="KEGG" id="lxx:Lxx12013"/>
<dbReference type="Proteomes" id="UP000001306">
    <property type="component" value="Chromosome"/>
</dbReference>
<gene>
    <name evidence="2" type="ordered locus">Lxx12013</name>
</gene>
<name>Q6AEZ8_LEIXX</name>
<feature type="compositionally biased region" description="Basic and acidic residues" evidence="1">
    <location>
        <begin position="191"/>
        <end position="211"/>
    </location>
</feature>
<proteinExistence type="predicted"/>
<feature type="compositionally biased region" description="Basic and acidic residues" evidence="1">
    <location>
        <begin position="73"/>
        <end position="140"/>
    </location>
</feature>
<reference evidence="2 3" key="1">
    <citation type="journal article" date="2004" name="Mol. Plant Microbe Interact.">
        <title>The genome sequence of the Gram-positive sugarcane pathogen Leifsonia xyli subsp. xyli.</title>
        <authorList>
            <person name="Monteiro-Vitorello C.B."/>
            <person name="Camargo L.E.A."/>
            <person name="Van Sluys M.A."/>
            <person name="Kitajima J.P."/>
            <person name="Truffi D."/>
            <person name="do Amaral A.M."/>
            <person name="Harakava R."/>
            <person name="de Oliveira J.C.F."/>
            <person name="Wood D."/>
            <person name="de Oliveira M.C."/>
            <person name="Miyaki C.Y."/>
            <person name="Takita M.A."/>
            <person name="da Silva A.C.R."/>
            <person name="Furlan L.R."/>
            <person name="Carraro D.M."/>
            <person name="Camarotte G."/>
            <person name="Almeida N.F. Jr."/>
            <person name="Carrer H."/>
            <person name="Coutinho L.L."/>
            <person name="El-Dorry H.A."/>
            <person name="Ferro M.I.T."/>
            <person name="Gagliardi P.R."/>
            <person name="Giglioti E."/>
            <person name="Goldman M.H.S."/>
            <person name="Goldman G.H."/>
            <person name="Kimura E.T."/>
            <person name="Ferro E.S."/>
            <person name="Kuramae E.E."/>
            <person name="Lemos E.G.M."/>
            <person name="Lemos M.V.F."/>
            <person name="Mauro S.M.Z."/>
            <person name="Machado M.A."/>
            <person name="Marino C.L."/>
            <person name="Menck C.F."/>
            <person name="Nunes L.R."/>
            <person name="Oliveira R.C."/>
            <person name="Pereira G.G."/>
            <person name="Siqueira W."/>
            <person name="de Souza A.A."/>
            <person name="Tsai S.M."/>
            <person name="Zanca A.S."/>
            <person name="Simpson A.J.G."/>
            <person name="Brumbley S.M."/>
            <person name="Setubal J.C."/>
        </authorList>
    </citation>
    <scope>NUCLEOTIDE SEQUENCE [LARGE SCALE GENOMIC DNA]</scope>
    <source>
        <strain evidence="2 3">CTCB07</strain>
    </source>
</reference>
<evidence type="ECO:0000313" key="2">
    <source>
        <dbReference type="EMBL" id="AAT89047.1"/>
    </source>
</evidence>
<feature type="region of interest" description="Disordered" evidence="1">
    <location>
        <begin position="58"/>
        <end position="242"/>
    </location>
</feature>
<organism evidence="2 3">
    <name type="scientific">Leifsonia xyli subsp. xyli (strain CTCB07)</name>
    <dbReference type="NCBI Taxonomy" id="281090"/>
    <lineage>
        <taxon>Bacteria</taxon>
        <taxon>Bacillati</taxon>
        <taxon>Actinomycetota</taxon>
        <taxon>Actinomycetes</taxon>
        <taxon>Micrococcales</taxon>
        <taxon>Microbacteriaceae</taxon>
        <taxon>Leifsonia</taxon>
    </lineage>
</organism>
<dbReference type="STRING" id="281090.Lxx12013"/>